<name>A0A367M2J6_PSEAI</name>
<sequence>MKDVTERLEGEAPTRRVFQQQLFMTLAVSTVLCSVQAAPQGPEALGSKLTPLGGEIAASASGDIPAWTQPGQQDEGWSYGQVRGEHWKFKGDKPLYSIDANNLAQHSSKLSPGQVELFKRIPGYRMDVYPTRRTCSAPDFVVENTRQNVGFAKLDAAGLALDEAHVPGIPFPMPSTGAEVMWNMKMRYRGVGVEIPRTISGISPRKGGEWLRQSTDTFFFTPWGKKGSALFSSVGRLENATFFNYLEPAALAGQSAVQTAVAGEQATTFYYFPGQRRVRRMPSYSYDAPQIGLDLYLIHI</sequence>
<feature type="non-terminal residue" evidence="1">
    <location>
        <position position="300"/>
    </location>
</feature>
<dbReference type="InterPro" id="IPR010752">
    <property type="entry name" value="DUF1329"/>
</dbReference>
<dbReference type="Pfam" id="PF07044">
    <property type="entry name" value="DUF1329"/>
    <property type="match status" value="1"/>
</dbReference>
<accession>A0A367M2J6</accession>
<dbReference type="Proteomes" id="UP000253594">
    <property type="component" value="Unassembled WGS sequence"/>
</dbReference>
<proteinExistence type="predicted"/>
<dbReference type="EMBL" id="QORE01001316">
    <property type="protein sequence ID" value="RCI71610.1"/>
    <property type="molecule type" value="Genomic_DNA"/>
</dbReference>
<evidence type="ECO:0000313" key="1">
    <source>
        <dbReference type="EMBL" id="RCI71610.1"/>
    </source>
</evidence>
<gene>
    <name evidence="1" type="ORF">DT376_28185</name>
</gene>
<protein>
    <submittedName>
        <fullName evidence="1">DUF1329 domain-containing protein</fullName>
    </submittedName>
</protein>
<dbReference type="Gene3D" id="2.50.20.10">
    <property type="entry name" value="Lipoprotein localisation LolA/LolB/LppX"/>
    <property type="match status" value="1"/>
</dbReference>
<organism evidence="1 2">
    <name type="scientific">Pseudomonas aeruginosa</name>
    <dbReference type="NCBI Taxonomy" id="287"/>
    <lineage>
        <taxon>Bacteria</taxon>
        <taxon>Pseudomonadati</taxon>
        <taxon>Pseudomonadota</taxon>
        <taxon>Gammaproteobacteria</taxon>
        <taxon>Pseudomonadales</taxon>
        <taxon>Pseudomonadaceae</taxon>
        <taxon>Pseudomonas</taxon>
    </lineage>
</organism>
<dbReference type="AlphaFoldDB" id="A0A367M2J6"/>
<reference evidence="1 2" key="1">
    <citation type="submission" date="2018-07" db="EMBL/GenBank/DDBJ databases">
        <title>Mechanisms of high-level aminoglycoside resistance among Gram-negative pathogens in Brazil.</title>
        <authorList>
            <person name="Ballaben A.S."/>
            <person name="Darini A.L.C."/>
            <person name="Doi Y."/>
        </authorList>
    </citation>
    <scope>NUCLEOTIDE SEQUENCE [LARGE SCALE GENOMIC DNA]</scope>
    <source>
        <strain evidence="1 2">B2-305</strain>
    </source>
</reference>
<comment type="caution">
    <text evidence="1">The sequence shown here is derived from an EMBL/GenBank/DDBJ whole genome shotgun (WGS) entry which is preliminary data.</text>
</comment>
<evidence type="ECO:0000313" key="2">
    <source>
        <dbReference type="Proteomes" id="UP000253594"/>
    </source>
</evidence>